<dbReference type="Proteomes" id="UP000189114">
    <property type="component" value="Unassembled WGS sequence"/>
</dbReference>
<comment type="caution">
    <text evidence="1">The sequence shown here is derived from an EMBL/GenBank/DDBJ whole genome shotgun (WGS) entry which is preliminary data.</text>
</comment>
<evidence type="ECO:0000313" key="1">
    <source>
        <dbReference type="EMBL" id="OOF75433.1"/>
    </source>
</evidence>
<gene>
    <name evidence="1" type="ORF">BKG96_10630</name>
</gene>
<accession>A0A1V3KER4</accession>
<feature type="non-terminal residue" evidence="1">
    <location>
        <position position="1"/>
    </location>
</feature>
<name>A0A1V3KER4_9PAST</name>
<reference evidence="2" key="1">
    <citation type="submission" date="2016-10" db="EMBL/GenBank/DDBJ databases">
        <title>Rodentibacter gen. nov. and new species.</title>
        <authorList>
            <person name="Christensen H."/>
        </authorList>
    </citation>
    <scope>NUCLEOTIDE SEQUENCE [LARGE SCALE GENOMIC DNA]</scope>
    <source>
        <strain evidence="2">Ppn152</strain>
    </source>
</reference>
<dbReference type="AlphaFoldDB" id="A0A1V3KER4"/>
<sequence>FNGDVLWLLGDAGVGKSHLLGDITSQRIKQGKPSLLLLGQDFIEVSNVWDQILNKQLNLKNSPKEFLSALDSIAESQNERVLLSIDALNEGVGKDLWNNQLNGFIDLLRNYPNIGLVLSVRTTYQAVIHQSLTQEIKNNICTIYHYGFSDMEFEAIQSFFQYYNLALPSTPLLNPEFSNPLYLKLLCESLIKQGLHTIPKGYKGINQVISSYIQGVEKSISKQLDEDEGLHLVQRAIHVIAQLALHKESLEYIPVKRAIAKELKDDISESDSKKFIDYLIKEGVLTKNIYYSGEKEIVYFSYERIGDYQKANLILNNISSQSDLQNWLNTKDGSYIFRKPYSHRGLIEALAVLIPERLSCELFDIVNFENQHEQELLAEIILKSIIWRNSKLNNIENIIQFIKDNLSEYSYELWIDTLYQLSSELEHSFNILYIHKRLYALSLADRDEKWTTFISVDLNECPAIQRLLLWCCKYSQTSKIESESRLLSAIAVSWLLGSTNIKQRNEAMKSLASLLLNHIEIGHQLYIEFANVNDPYILDGVLYSIYHAILYSEELNGLKELALEVYRQLFDISSDKEIYPNVLVRDSARNIIEFALTYLDKAYSEHEIINIRSKITPPYRSNFPDQLPSTELIDKTYTSQSQKVIIHSMTTEYGRGMCAYGDFGRYTFQSALSKWKRHHVEEQLIDIDLLSNYACELIFKKFGYDDKKHSEFDSRNRSFYRRENKVERIGKKYQWLALYEILARVMDNIQAPKECYRKNSPLCWVTDLKDFYLPRANIEITSPVLNNNWDEYSSQIPDIDSDKCCFGEVSDWINDTATLPNIPDMLEIKINGEFWVALERHDNLENTPEFGEENHINTKNLWFQIRSYLIPKRSFSKAKKWLSQQDFMGRWMPEGVEHYNANLQNSLAIRDKASYQPSWKLIEQDKYHSSLLPEQKFKVLPTAEEYIWEYSHGNDGENIYAPCYFIFTSMGMNISHKKGFFVNKGKELVCFNPIINGRRGNMILVKKDALLEFLNKNNLQIIWTTLGEKLAWNSIHDIYEQRLNISGCYYFDRKNNIDGTLNTYISK</sequence>
<proteinExistence type="predicted"/>
<dbReference type="EMBL" id="MLAE01000094">
    <property type="protein sequence ID" value="OOF75433.1"/>
    <property type="molecule type" value="Genomic_DNA"/>
</dbReference>
<dbReference type="RefSeq" id="WP_077587421.1">
    <property type="nucleotide sequence ID" value="NZ_MLAE01000094.1"/>
</dbReference>
<protein>
    <submittedName>
        <fullName evidence="1">Uncharacterized protein</fullName>
    </submittedName>
</protein>
<organism evidence="1 2">
    <name type="scientific">Rodentibacter caecimuris</name>
    <dbReference type="NCBI Taxonomy" id="1796644"/>
    <lineage>
        <taxon>Bacteria</taxon>
        <taxon>Pseudomonadati</taxon>
        <taxon>Pseudomonadota</taxon>
        <taxon>Gammaproteobacteria</taxon>
        <taxon>Pasteurellales</taxon>
        <taxon>Pasteurellaceae</taxon>
        <taxon>Rodentibacter</taxon>
    </lineage>
</organism>
<evidence type="ECO:0000313" key="2">
    <source>
        <dbReference type="Proteomes" id="UP000189114"/>
    </source>
</evidence>